<dbReference type="AlphaFoldDB" id="A0A0N4WNW6"/>
<evidence type="ECO:0000256" key="3">
    <source>
        <dbReference type="ARBA" id="ARBA00022691"/>
    </source>
</evidence>
<proteinExistence type="inferred from homology"/>
<reference evidence="9" key="1">
    <citation type="submission" date="2017-02" db="UniProtKB">
        <authorList>
            <consortium name="WormBaseParasite"/>
        </authorList>
    </citation>
    <scope>IDENTIFICATION</scope>
</reference>
<dbReference type="InterPro" id="IPR050362">
    <property type="entry name" value="Cation-dep_OMT"/>
</dbReference>
<keyword evidence="6" id="KW-0812">Transmembrane</keyword>
<evidence type="ECO:0000256" key="6">
    <source>
        <dbReference type="SAM" id="Phobius"/>
    </source>
</evidence>
<name>A0A0N4WNW6_HAEPC</name>
<dbReference type="GO" id="GO:0008171">
    <property type="term" value="F:O-methyltransferase activity"/>
    <property type="evidence" value="ECO:0007669"/>
    <property type="project" value="InterPro"/>
</dbReference>
<dbReference type="GO" id="GO:0032259">
    <property type="term" value="P:methylation"/>
    <property type="evidence" value="ECO:0007669"/>
    <property type="project" value="UniProtKB-KW"/>
</dbReference>
<evidence type="ECO:0000256" key="1">
    <source>
        <dbReference type="ARBA" id="ARBA00022603"/>
    </source>
</evidence>
<protein>
    <submittedName>
        <fullName evidence="9">Catechol O-methyltransferase</fullName>
    </submittedName>
</protein>
<gene>
    <name evidence="7" type="ORF">HPLM_LOCUS13003</name>
</gene>
<evidence type="ECO:0000256" key="2">
    <source>
        <dbReference type="ARBA" id="ARBA00022679"/>
    </source>
</evidence>
<dbReference type="PANTHER" id="PTHR10509:SF33">
    <property type="entry name" value="CATECHOL-O-METHYLTRANSFERASE FAMILY"/>
    <property type="match status" value="1"/>
</dbReference>
<evidence type="ECO:0000256" key="5">
    <source>
        <dbReference type="SAM" id="MobiDB-lite"/>
    </source>
</evidence>
<dbReference type="OrthoDB" id="10251242at2759"/>
<dbReference type="CDD" id="cd02440">
    <property type="entry name" value="AdoMet_MTases"/>
    <property type="match status" value="1"/>
</dbReference>
<dbReference type="OMA" id="HAQMSRI"/>
<dbReference type="PROSITE" id="PS51682">
    <property type="entry name" value="SAM_OMT_I"/>
    <property type="match status" value="1"/>
</dbReference>
<evidence type="ECO:0000313" key="7">
    <source>
        <dbReference type="EMBL" id="VDO47497.1"/>
    </source>
</evidence>
<dbReference type="InterPro" id="IPR002935">
    <property type="entry name" value="SAM_O-MeTrfase"/>
</dbReference>
<accession>A0A0N4WNW6</accession>
<keyword evidence="6" id="KW-0472">Membrane</keyword>
<evidence type="ECO:0000313" key="8">
    <source>
        <dbReference type="Proteomes" id="UP000268014"/>
    </source>
</evidence>
<dbReference type="InterPro" id="IPR029063">
    <property type="entry name" value="SAM-dependent_MTases_sf"/>
</dbReference>
<dbReference type="PANTHER" id="PTHR10509">
    <property type="entry name" value="O-METHYLTRANSFERASE-RELATED"/>
    <property type="match status" value="1"/>
</dbReference>
<sequence length="444" mass="50156">MLQLLRRPHQVVAMRVGLILLSTCMINIKGLWLPFENFDEMLQAIREATAYNGSDEHSGSVSLSKLASAAKQFFSGIGRLISRTFDEEDTKAIANGIRKFFNVTTTQQPPSILPNTTPTIPMPERSAVTAPIVQTSTAQMTSPTSRGPQVYTTYSPRIIWPTTKTTRRPSTTRRPFTWRPVLPNGRRVTPSSPVEEITYSQISTELPPTIENIRSFYEKRTMDWERTLPLEKLIHGVITAKYGLVCKELGVHLPIWQEMHKASSADLLSWRESVTPEVLQLTQSLMSLYKPSRCLVIGVFTGFALLGIAEQVDYRGVIIALEHPKYAHYWEDVGMKYAKKMPHAQMSRIHVRSTEPIDRSLSNLAANEPNTFDFIFLDDFERESYLDDYEHAIRLLRNGGLLIINKALNNGGVLSGVEVMSDDDRAISSMNSRVKHDARVSILY</sequence>
<evidence type="ECO:0000256" key="4">
    <source>
        <dbReference type="ARBA" id="ARBA00023453"/>
    </source>
</evidence>
<feature type="transmembrane region" description="Helical" evidence="6">
    <location>
        <begin position="12"/>
        <end position="33"/>
    </location>
</feature>
<dbReference type="Pfam" id="PF01596">
    <property type="entry name" value="Methyltransf_3"/>
    <property type="match status" value="1"/>
</dbReference>
<keyword evidence="3" id="KW-0949">S-adenosyl-L-methionine</keyword>
<dbReference type="EMBL" id="UZAF01018050">
    <property type="protein sequence ID" value="VDO47497.1"/>
    <property type="molecule type" value="Genomic_DNA"/>
</dbReference>
<comment type="similarity">
    <text evidence="4">Belongs to the class I-like SAM-binding methyltransferase superfamily. Cation-dependent O-methyltransferase family.</text>
</comment>
<dbReference type="Gene3D" id="3.40.50.150">
    <property type="entry name" value="Vaccinia Virus protein VP39"/>
    <property type="match status" value="1"/>
</dbReference>
<dbReference type="SUPFAM" id="SSF53335">
    <property type="entry name" value="S-adenosyl-L-methionine-dependent methyltransferases"/>
    <property type="match status" value="1"/>
</dbReference>
<keyword evidence="8" id="KW-1185">Reference proteome</keyword>
<dbReference type="STRING" id="6290.A0A0N4WNW6"/>
<dbReference type="Proteomes" id="UP000268014">
    <property type="component" value="Unassembled WGS sequence"/>
</dbReference>
<keyword evidence="1" id="KW-0489">Methyltransferase</keyword>
<evidence type="ECO:0000313" key="9">
    <source>
        <dbReference type="WBParaSite" id="HPLM_0001301101-mRNA-1"/>
    </source>
</evidence>
<dbReference type="GO" id="GO:0008757">
    <property type="term" value="F:S-adenosylmethionine-dependent methyltransferase activity"/>
    <property type="evidence" value="ECO:0007669"/>
    <property type="project" value="TreeGrafter"/>
</dbReference>
<keyword evidence="6" id="KW-1133">Transmembrane helix</keyword>
<keyword evidence="2" id="KW-0808">Transferase</keyword>
<feature type="region of interest" description="Disordered" evidence="5">
    <location>
        <begin position="165"/>
        <end position="192"/>
    </location>
</feature>
<organism evidence="9">
    <name type="scientific">Haemonchus placei</name>
    <name type="common">Barber's pole worm</name>
    <dbReference type="NCBI Taxonomy" id="6290"/>
    <lineage>
        <taxon>Eukaryota</taxon>
        <taxon>Metazoa</taxon>
        <taxon>Ecdysozoa</taxon>
        <taxon>Nematoda</taxon>
        <taxon>Chromadorea</taxon>
        <taxon>Rhabditida</taxon>
        <taxon>Rhabditina</taxon>
        <taxon>Rhabditomorpha</taxon>
        <taxon>Strongyloidea</taxon>
        <taxon>Trichostrongylidae</taxon>
        <taxon>Haemonchus</taxon>
    </lineage>
</organism>
<reference evidence="7 8" key="2">
    <citation type="submission" date="2018-11" db="EMBL/GenBank/DDBJ databases">
        <authorList>
            <consortium name="Pathogen Informatics"/>
        </authorList>
    </citation>
    <scope>NUCLEOTIDE SEQUENCE [LARGE SCALE GENOMIC DNA]</scope>
    <source>
        <strain evidence="7 8">MHpl1</strain>
    </source>
</reference>
<dbReference type="WBParaSite" id="HPLM_0001301101-mRNA-1">
    <property type="protein sequence ID" value="HPLM_0001301101-mRNA-1"/>
    <property type="gene ID" value="HPLM_0001301101"/>
</dbReference>